<evidence type="ECO:0000256" key="2">
    <source>
        <dbReference type="ARBA" id="ARBA00009441"/>
    </source>
</evidence>
<accession>D0ME50</accession>
<dbReference type="HOGENOM" id="CLU_018297_3_1_10"/>
<keyword evidence="5 9" id="KW-0227">DNA damage</keyword>
<comment type="function">
    <text evidence="1 9">May be involved in recombinational repair of damaged DNA.</text>
</comment>
<dbReference type="NCBIfam" id="TIGR00634">
    <property type="entry name" value="recN"/>
    <property type="match status" value="1"/>
</dbReference>
<dbReference type="AlphaFoldDB" id="D0ME50"/>
<comment type="similarity">
    <text evidence="2 9">Belongs to the RecN family.</text>
</comment>
<dbReference type="eggNOG" id="COG0497">
    <property type="taxonomic scope" value="Bacteria"/>
</dbReference>
<dbReference type="OrthoDB" id="9806954at2"/>
<dbReference type="GO" id="GO:0006310">
    <property type="term" value="P:DNA recombination"/>
    <property type="evidence" value="ECO:0007669"/>
    <property type="project" value="InterPro"/>
</dbReference>
<dbReference type="GO" id="GO:0043590">
    <property type="term" value="C:bacterial nucleoid"/>
    <property type="evidence" value="ECO:0007669"/>
    <property type="project" value="TreeGrafter"/>
</dbReference>
<dbReference type="CDD" id="cd03241">
    <property type="entry name" value="ABC_RecN"/>
    <property type="match status" value="2"/>
</dbReference>
<dbReference type="FunFam" id="3.40.50.300:FF:000356">
    <property type="entry name" value="DNA repair protein RecN"/>
    <property type="match status" value="1"/>
</dbReference>
<name>D0ME50_RHOM4</name>
<dbReference type="KEGG" id="rmr:Rmar_0370"/>
<evidence type="ECO:0000256" key="1">
    <source>
        <dbReference type="ARBA" id="ARBA00003618"/>
    </source>
</evidence>
<proteinExistence type="inferred from homology"/>
<dbReference type="PANTHER" id="PTHR11059">
    <property type="entry name" value="DNA REPAIR PROTEIN RECN"/>
    <property type="match status" value="1"/>
</dbReference>
<protein>
    <recommendedName>
        <fullName evidence="3 9">DNA repair protein RecN</fullName>
    </recommendedName>
    <alternativeName>
        <fullName evidence="8 9">Recombination protein N</fullName>
    </alternativeName>
</protein>
<dbReference type="InterPro" id="IPR027417">
    <property type="entry name" value="P-loop_NTPase"/>
</dbReference>
<dbReference type="STRING" id="518766.Rmar_0370"/>
<keyword evidence="4" id="KW-0547">Nucleotide-binding</keyword>
<dbReference type="RefSeq" id="WP_012842886.1">
    <property type="nucleotide sequence ID" value="NC_013501.1"/>
</dbReference>
<gene>
    <name evidence="12" type="ordered locus">Rmar_0370</name>
</gene>
<reference evidence="12 13" key="1">
    <citation type="journal article" date="2009" name="Stand. Genomic Sci.">
        <title>Complete genome sequence of Rhodothermus marinus type strain (R-10).</title>
        <authorList>
            <person name="Nolan M."/>
            <person name="Tindall B.J."/>
            <person name="Pomrenke H."/>
            <person name="Lapidus A."/>
            <person name="Copeland A."/>
            <person name="Glavina Del Rio T."/>
            <person name="Lucas S."/>
            <person name="Chen F."/>
            <person name="Tice H."/>
            <person name="Cheng J.F."/>
            <person name="Saunders E."/>
            <person name="Han C."/>
            <person name="Bruce D."/>
            <person name="Goodwin L."/>
            <person name="Chain P."/>
            <person name="Pitluck S."/>
            <person name="Ovchinikova G."/>
            <person name="Pati A."/>
            <person name="Ivanova N."/>
            <person name="Mavromatis K."/>
            <person name="Chen A."/>
            <person name="Palaniappan K."/>
            <person name="Land M."/>
            <person name="Hauser L."/>
            <person name="Chang Y.J."/>
            <person name="Jeffries C.D."/>
            <person name="Brettin T."/>
            <person name="Goker M."/>
            <person name="Bristow J."/>
            <person name="Eisen J.A."/>
            <person name="Markowitz V."/>
            <person name="Hugenholtz P."/>
            <person name="Kyrpides N.C."/>
            <person name="Klenk H.P."/>
            <person name="Detter J.C."/>
        </authorList>
    </citation>
    <scope>NUCLEOTIDE SEQUENCE [LARGE SCALE GENOMIC DNA]</scope>
    <source>
        <strain evidence="13">ATCC 43812 / DSM 4252 / R-10</strain>
    </source>
</reference>
<dbReference type="FunFam" id="3.40.50.300:FF:000319">
    <property type="entry name" value="DNA repair protein RecN"/>
    <property type="match status" value="1"/>
</dbReference>
<dbReference type="PIRSF" id="PIRSF003128">
    <property type="entry name" value="RecN"/>
    <property type="match status" value="1"/>
</dbReference>
<keyword evidence="7 9" id="KW-0234">DNA repair</keyword>
<dbReference type="EMBL" id="CP001807">
    <property type="protein sequence ID" value="ACY47274.1"/>
    <property type="molecule type" value="Genomic_DNA"/>
</dbReference>
<evidence type="ECO:0000256" key="7">
    <source>
        <dbReference type="ARBA" id="ARBA00023204"/>
    </source>
</evidence>
<keyword evidence="13" id="KW-1185">Reference proteome</keyword>
<dbReference type="InterPro" id="IPR003395">
    <property type="entry name" value="RecF/RecN/SMC_N"/>
</dbReference>
<dbReference type="GO" id="GO:0006281">
    <property type="term" value="P:DNA repair"/>
    <property type="evidence" value="ECO:0007669"/>
    <property type="project" value="UniProtKB-KW"/>
</dbReference>
<feature type="domain" description="RecF/RecN/SMC N-terminal" evidence="11">
    <location>
        <begin position="3"/>
        <end position="517"/>
    </location>
</feature>
<dbReference type="GO" id="GO:0005524">
    <property type="term" value="F:ATP binding"/>
    <property type="evidence" value="ECO:0007669"/>
    <property type="project" value="UniProtKB-KW"/>
</dbReference>
<evidence type="ECO:0000313" key="13">
    <source>
        <dbReference type="Proteomes" id="UP000002221"/>
    </source>
</evidence>
<evidence type="ECO:0000256" key="10">
    <source>
        <dbReference type="SAM" id="Coils"/>
    </source>
</evidence>
<evidence type="ECO:0000256" key="4">
    <source>
        <dbReference type="ARBA" id="ARBA00022741"/>
    </source>
</evidence>
<dbReference type="SUPFAM" id="SSF52540">
    <property type="entry name" value="P-loop containing nucleoside triphosphate hydrolases"/>
    <property type="match status" value="2"/>
</dbReference>
<keyword evidence="10" id="KW-0175">Coiled coil</keyword>
<evidence type="ECO:0000259" key="11">
    <source>
        <dbReference type="Pfam" id="PF02463"/>
    </source>
</evidence>
<evidence type="ECO:0000256" key="6">
    <source>
        <dbReference type="ARBA" id="ARBA00022840"/>
    </source>
</evidence>
<feature type="coiled-coil region" evidence="10">
    <location>
        <begin position="165"/>
        <end position="226"/>
    </location>
</feature>
<sequence length="578" mass="65446">MLRTLYIRDYALIEELEVEFGSGLNILTGETGAGKSILIGALKMILGERADTEMIRSGARKAVVEGVFDEADTPRIRALLEANAIDPMPQLIVRREILSGQSRAFINDTPATVQLLREVAAQLIDLHGQHEHQSLLRTETHLELLDNFGSLGGLRDTYRRHYEEVTRLIREREALMARRRELQEQKERYAFEIEEIDRVNPQQGEEEALEAELRILENAEQLYEATARLYELLYESENAVHDQLVLARNELQDLARIDRSFEEALQEIRSAQISVAEIAKFLQDYNARIEFNPERLEEIRARLVELELLKRKYGGTLEAVLAHRAEIGRRYELAVDFEGALERLDRQLAKAMQALSTAAQRLSAKRREVAERIEQAIVSELAVLGMPDSRFEVRFTHRPDPEGWIVIPVPGREPERYAAFTTGMDQVEFYITTNPGEPLRPLARVASGGEVSRIMLALKTILAKSDRLPILVFDEIDTGISGAIAHRVGERLHDLASYHQIIAITHLPQIAAFGDVHFLVEKVVEDGRAKTRIRRLSDEERARQVAALMSGAEVTEAALESARELIRQVAAREKAPEA</sequence>
<organism evidence="12 13">
    <name type="scientific">Rhodothermus marinus (strain ATCC 43812 / DSM 4252 / R-10)</name>
    <name type="common">Rhodothermus obamensis</name>
    <dbReference type="NCBI Taxonomy" id="518766"/>
    <lineage>
        <taxon>Bacteria</taxon>
        <taxon>Pseudomonadati</taxon>
        <taxon>Rhodothermota</taxon>
        <taxon>Rhodothermia</taxon>
        <taxon>Rhodothermales</taxon>
        <taxon>Rhodothermaceae</taxon>
        <taxon>Rhodothermus</taxon>
    </lineage>
</organism>
<dbReference type="Proteomes" id="UP000002221">
    <property type="component" value="Chromosome"/>
</dbReference>
<dbReference type="GO" id="GO:0009432">
    <property type="term" value="P:SOS response"/>
    <property type="evidence" value="ECO:0007669"/>
    <property type="project" value="TreeGrafter"/>
</dbReference>
<dbReference type="InterPro" id="IPR004604">
    <property type="entry name" value="DNA_recomb/repair_RecN"/>
</dbReference>
<dbReference type="PANTHER" id="PTHR11059:SF0">
    <property type="entry name" value="DNA REPAIR PROTEIN RECN"/>
    <property type="match status" value="1"/>
</dbReference>
<evidence type="ECO:0000313" key="12">
    <source>
        <dbReference type="EMBL" id="ACY47274.1"/>
    </source>
</evidence>
<evidence type="ECO:0000256" key="3">
    <source>
        <dbReference type="ARBA" id="ARBA00021315"/>
    </source>
</evidence>
<feature type="coiled-coil region" evidence="10">
    <location>
        <begin position="334"/>
        <end position="372"/>
    </location>
</feature>
<dbReference type="Pfam" id="PF02463">
    <property type="entry name" value="SMC_N"/>
    <property type="match status" value="1"/>
</dbReference>
<evidence type="ECO:0000256" key="5">
    <source>
        <dbReference type="ARBA" id="ARBA00022763"/>
    </source>
</evidence>
<evidence type="ECO:0000256" key="8">
    <source>
        <dbReference type="ARBA" id="ARBA00033408"/>
    </source>
</evidence>
<dbReference type="Gene3D" id="3.40.50.300">
    <property type="entry name" value="P-loop containing nucleotide triphosphate hydrolases"/>
    <property type="match status" value="2"/>
</dbReference>
<evidence type="ECO:0000256" key="9">
    <source>
        <dbReference type="PIRNR" id="PIRNR003128"/>
    </source>
</evidence>
<keyword evidence="6" id="KW-0067">ATP-binding</keyword>